<feature type="compositionally biased region" description="Basic and acidic residues" evidence="3">
    <location>
        <begin position="351"/>
        <end position="362"/>
    </location>
</feature>
<evidence type="ECO:0000256" key="3">
    <source>
        <dbReference type="SAM" id="MobiDB-lite"/>
    </source>
</evidence>
<evidence type="ECO:0000313" key="5">
    <source>
        <dbReference type="Proteomes" id="UP000283509"/>
    </source>
</evidence>
<dbReference type="PANTHER" id="PTHR21029">
    <property type="entry name" value="R-SEVEN BINDING PROTEIN (R7BP) HOMOLOG"/>
    <property type="match status" value="1"/>
</dbReference>
<dbReference type="OrthoDB" id="9876293at2759"/>
<evidence type="ECO:0000313" key="4">
    <source>
        <dbReference type="EMBL" id="ROT85903.1"/>
    </source>
</evidence>
<dbReference type="AlphaFoldDB" id="A0A3R7R0G6"/>
<proteinExistence type="inferred from homology"/>
<sequence length="412" mass="44632">TTRQTLSHPRAPTCLSRPLPLQRRGRGIPVDNQNFVHLVACTQLMSRELRKCKRLVQTMPVDMTEYYENKPGPSGMGGLGVISQLLLCKTLQPDFQQEEVCSIEKDSDDINAILKEMQDYMPQEDAANRNLALTGEDMFSLWSKKRTRRSLYRNMSALCCTCKPAYLKPRTPSASTPSREQPRQESSERPSPAPRHSRGPLPLPVASGTQPMSGTPPPPPRGIRGPSRCQAPPPSPSPDIRDPADVRHPPPPRGIRDPADVRALPLPLPVASGTQPMSGHPPPPPILDPAIPPPPSPRHPGPSDVRAPPPPASSHGITISEPPSSHLIHSLSPAAHAPPAHGPSHSPAPTKESKESIPEPRFLHNTGSVLGAASRSLPFEPRPTPPPTNPLHAGMSAQTDVHDIRQSEVEEN</sequence>
<feature type="compositionally biased region" description="Pro residues" evidence="3">
    <location>
        <begin position="380"/>
        <end position="389"/>
    </location>
</feature>
<feature type="region of interest" description="Disordered" evidence="3">
    <location>
        <begin position="169"/>
        <end position="412"/>
    </location>
</feature>
<organism evidence="4 5">
    <name type="scientific">Penaeus vannamei</name>
    <name type="common">Whiteleg shrimp</name>
    <name type="synonym">Litopenaeus vannamei</name>
    <dbReference type="NCBI Taxonomy" id="6689"/>
    <lineage>
        <taxon>Eukaryota</taxon>
        <taxon>Metazoa</taxon>
        <taxon>Ecdysozoa</taxon>
        <taxon>Arthropoda</taxon>
        <taxon>Crustacea</taxon>
        <taxon>Multicrustacea</taxon>
        <taxon>Malacostraca</taxon>
        <taxon>Eumalacostraca</taxon>
        <taxon>Eucarida</taxon>
        <taxon>Decapoda</taxon>
        <taxon>Dendrobranchiata</taxon>
        <taxon>Penaeoidea</taxon>
        <taxon>Penaeidae</taxon>
        <taxon>Penaeus</taxon>
    </lineage>
</organism>
<evidence type="ECO:0000256" key="2">
    <source>
        <dbReference type="ARBA" id="ARBA00022700"/>
    </source>
</evidence>
<keyword evidence="5" id="KW-1185">Reference proteome</keyword>
<protein>
    <submittedName>
        <fullName evidence="4">Uncharacterized protein</fullName>
    </submittedName>
</protein>
<dbReference type="InterPro" id="IPR026512">
    <property type="entry name" value="RGS7BP/RGS9BP"/>
</dbReference>
<feature type="compositionally biased region" description="Low complexity" evidence="3">
    <location>
        <begin position="319"/>
        <end position="349"/>
    </location>
</feature>
<keyword evidence="2" id="KW-0734">Signal transduction inhibitor</keyword>
<feature type="non-terminal residue" evidence="4">
    <location>
        <position position="1"/>
    </location>
</feature>
<reference evidence="4 5" key="2">
    <citation type="submission" date="2019-01" db="EMBL/GenBank/DDBJ databases">
        <title>The decoding of complex shrimp genome reveals the adaptation for benthos swimmer, frequently molting mechanism and breeding impact on genome.</title>
        <authorList>
            <person name="Sun Y."/>
            <person name="Gao Y."/>
            <person name="Yu Y."/>
        </authorList>
    </citation>
    <scope>NUCLEOTIDE SEQUENCE [LARGE SCALE GENOMIC DNA]</scope>
    <source>
        <tissue evidence="4">Muscle</tissue>
    </source>
</reference>
<dbReference type="Proteomes" id="UP000283509">
    <property type="component" value="Unassembled WGS sequence"/>
</dbReference>
<evidence type="ECO:0000256" key="1">
    <source>
        <dbReference type="ARBA" id="ARBA00007457"/>
    </source>
</evidence>
<feature type="compositionally biased region" description="Basic and acidic residues" evidence="3">
    <location>
        <begin position="239"/>
        <end position="260"/>
    </location>
</feature>
<feature type="compositionally biased region" description="Pro residues" evidence="3">
    <location>
        <begin position="279"/>
        <end position="300"/>
    </location>
</feature>
<name>A0A3R7R0G6_PENVA</name>
<feature type="compositionally biased region" description="Basic and acidic residues" evidence="3">
    <location>
        <begin position="400"/>
        <end position="412"/>
    </location>
</feature>
<dbReference type="EMBL" id="QCYY01000156">
    <property type="protein sequence ID" value="ROT85903.1"/>
    <property type="molecule type" value="Genomic_DNA"/>
</dbReference>
<accession>A0A3R7R0G6</accession>
<comment type="caution">
    <text evidence="4">The sequence shown here is derived from an EMBL/GenBank/DDBJ whole genome shotgun (WGS) entry which is preliminary data.</text>
</comment>
<dbReference type="GO" id="GO:0009968">
    <property type="term" value="P:negative regulation of signal transduction"/>
    <property type="evidence" value="ECO:0007669"/>
    <property type="project" value="UniProtKB-KW"/>
</dbReference>
<gene>
    <name evidence="4" type="ORF">C7M84_004162</name>
</gene>
<reference evidence="4 5" key="1">
    <citation type="submission" date="2018-04" db="EMBL/GenBank/DDBJ databases">
        <authorList>
            <person name="Zhang X."/>
            <person name="Yuan J."/>
            <person name="Li F."/>
            <person name="Xiang J."/>
        </authorList>
    </citation>
    <scope>NUCLEOTIDE SEQUENCE [LARGE SCALE GENOMIC DNA]</scope>
    <source>
        <tissue evidence="4">Muscle</tissue>
    </source>
</reference>
<dbReference type="STRING" id="6689.A0A3R7R0G6"/>
<comment type="similarity">
    <text evidence="1">Belongs to the RGS7BP/RGS9BP family.</text>
</comment>